<dbReference type="PANTHER" id="PTHR43422">
    <property type="entry name" value="THIAMINE THIAZOLE SYNTHASE"/>
    <property type="match status" value="1"/>
</dbReference>
<dbReference type="PANTHER" id="PTHR43422:SF3">
    <property type="entry name" value="THIAMINE THIAZOLE SYNTHASE"/>
    <property type="match status" value="1"/>
</dbReference>
<keyword evidence="6" id="KW-0963">Cytoplasm</keyword>
<keyword evidence="6" id="KW-0539">Nucleus</keyword>
<feature type="binding site" evidence="6">
    <location>
        <position position="122"/>
    </location>
    <ligand>
        <name>substrate</name>
    </ligand>
</feature>
<dbReference type="Pfam" id="PF01946">
    <property type="entry name" value="Thi4"/>
    <property type="match status" value="1"/>
</dbReference>
<organism evidence="8 9">
    <name type="scientific">Teratosphaeria destructans</name>
    <dbReference type="NCBI Taxonomy" id="418781"/>
    <lineage>
        <taxon>Eukaryota</taxon>
        <taxon>Fungi</taxon>
        <taxon>Dikarya</taxon>
        <taxon>Ascomycota</taxon>
        <taxon>Pezizomycotina</taxon>
        <taxon>Dothideomycetes</taxon>
        <taxon>Dothideomycetidae</taxon>
        <taxon>Mycosphaerellales</taxon>
        <taxon>Teratosphaeriaceae</taxon>
        <taxon>Teratosphaeria</taxon>
    </lineage>
</organism>
<dbReference type="Gene3D" id="6.10.250.2840">
    <property type="match status" value="1"/>
</dbReference>
<feature type="binding site" evidence="6">
    <location>
        <position position="293"/>
    </location>
    <ligand>
        <name>substrate</name>
    </ligand>
</feature>
<dbReference type="Proteomes" id="UP001138500">
    <property type="component" value="Unassembled WGS sequence"/>
</dbReference>
<feature type="binding site" evidence="6">
    <location>
        <position position="241"/>
    </location>
    <ligand>
        <name>substrate</name>
    </ligand>
</feature>
<keyword evidence="9" id="KW-1185">Reference proteome</keyword>
<feature type="region of interest" description="Disordered" evidence="7">
    <location>
        <begin position="970"/>
        <end position="990"/>
    </location>
</feature>
<dbReference type="GO" id="GO:0160205">
    <property type="term" value="F:cysteine-dependent adenosine diphosphate thiazole synthase activity"/>
    <property type="evidence" value="ECO:0007669"/>
    <property type="project" value="UniProtKB-EC"/>
</dbReference>
<comment type="catalytic activity">
    <reaction evidence="6">
        <text>[ADP-thiazole synthase]-L-cysteine + glycine + NAD(+) = [ADP-thiazole synthase]-dehydroalanine + ADP-5-ethyl-4-methylthiazole-2-carboxylate + nicotinamide + 3 H2O + 2 H(+)</text>
        <dbReference type="Rhea" id="RHEA:55708"/>
        <dbReference type="Rhea" id="RHEA-COMP:14264"/>
        <dbReference type="Rhea" id="RHEA-COMP:14265"/>
        <dbReference type="ChEBI" id="CHEBI:15377"/>
        <dbReference type="ChEBI" id="CHEBI:15378"/>
        <dbReference type="ChEBI" id="CHEBI:17154"/>
        <dbReference type="ChEBI" id="CHEBI:29950"/>
        <dbReference type="ChEBI" id="CHEBI:57305"/>
        <dbReference type="ChEBI" id="CHEBI:57540"/>
        <dbReference type="ChEBI" id="CHEBI:90873"/>
        <dbReference type="ChEBI" id="CHEBI:139151"/>
        <dbReference type="EC" id="2.4.2.60"/>
    </reaction>
</comment>
<dbReference type="OrthoDB" id="410463at2759"/>
<dbReference type="GO" id="GO:0005506">
    <property type="term" value="F:iron ion binding"/>
    <property type="evidence" value="ECO:0007669"/>
    <property type="project" value="UniProtKB-UniRule"/>
</dbReference>
<evidence type="ECO:0000256" key="4">
    <source>
        <dbReference type="ARBA" id="ARBA00023004"/>
    </source>
</evidence>
<comment type="subunit">
    <text evidence="6">Homooctamer.</text>
</comment>
<comment type="function">
    <text evidence="6">Involved in biosynthesis of the thiamine precursor thiazole. Catalyzes the conversion of NAD and glycine to adenosine diphosphate 5-(2-hydroxyethyl)-4-methylthiazole-2-carboxylic acid (ADT), an adenylated thiazole intermediate. The reaction includes an iron-dependent sulfide transfer from a conserved cysteine residue of the protein to a thiazole intermediate. The enzyme can only undergo a single turnover, which suggests it is a suicide enzyme. May have additional roles in adaptation to various stress conditions and in DNA damage tolerance.</text>
</comment>
<feature type="binding site" evidence="6">
    <location>
        <begin position="303"/>
        <end position="305"/>
    </location>
    <ligand>
        <name>substrate</name>
    </ligand>
</feature>
<feature type="binding site" evidence="6">
    <location>
        <position position="190"/>
    </location>
    <ligand>
        <name>substrate</name>
    </ligand>
</feature>
<comment type="caution">
    <text evidence="8">The sequence shown here is derived from an EMBL/GenBank/DDBJ whole genome shotgun (WGS) entry which is preliminary data.</text>
</comment>
<dbReference type="GO" id="GO:0009228">
    <property type="term" value="P:thiamine biosynthetic process"/>
    <property type="evidence" value="ECO:0007669"/>
    <property type="project" value="UniProtKB-UniRule"/>
</dbReference>
<protein>
    <recommendedName>
        <fullName evidence="6">Thiamine thiazole synthase</fullName>
    </recommendedName>
    <alternativeName>
        <fullName evidence="6">Thiazole biosynthetic enzyme</fullName>
        <ecNumber evidence="6">2.4.2.60</ecNumber>
    </alternativeName>
</protein>
<dbReference type="InterPro" id="IPR036188">
    <property type="entry name" value="FAD/NAD-bd_sf"/>
</dbReference>
<dbReference type="SUPFAM" id="SSF51905">
    <property type="entry name" value="FAD/NAD(P)-binding domain"/>
    <property type="match status" value="1"/>
</dbReference>
<evidence type="ECO:0000256" key="7">
    <source>
        <dbReference type="SAM" id="MobiDB-lite"/>
    </source>
</evidence>
<reference evidence="8 9" key="1">
    <citation type="journal article" date="2018" name="IMA Fungus">
        <title>IMA Genome-F 10: Nine draft genome sequences of Claviceps purpurea s.lat., including C. arundinis, C. humidiphila, and C. cf. spartinae, pseudomolecules for the pitch canker pathogen Fusarium circinatum, draft genome of Davidsoniella eucalypti, Grosmannia galeiformis, Quambalaria eucalypti, and Teratosphaeria destructans.</title>
        <authorList>
            <person name="Wingfield B.D."/>
            <person name="Liu M."/>
            <person name="Nguyen H.D."/>
            <person name="Lane F.A."/>
            <person name="Morgan S.W."/>
            <person name="De Vos L."/>
            <person name="Wilken P.M."/>
            <person name="Duong T.A."/>
            <person name="Aylward J."/>
            <person name="Coetzee M.P."/>
            <person name="Dadej K."/>
            <person name="De Beer Z.W."/>
            <person name="Findlay W."/>
            <person name="Havenga M."/>
            <person name="Kolarik M."/>
            <person name="Menzies J.G."/>
            <person name="Naidoo K."/>
            <person name="Pochopski O."/>
            <person name="Shoukouhi P."/>
            <person name="Santana Q.C."/>
            <person name="Seifert K.A."/>
            <person name="Soal N."/>
            <person name="Steenkamp E.T."/>
            <person name="Tatham C.T."/>
            <person name="van der Nest M.A."/>
            <person name="Wingfield M.J."/>
        </authorList>
    </citation>
    <scope>NUCLEOTIDE SEQUENCE [LARGE SCALE GENOMIC DNA]</scope>
    <source>
        <strain evidence="8">CMW44962</strain>
    </source>
</reference>
<comment type="cofactor">
    <cofactor evidence="6">
        <name>Fe cation</name>
        <dbReference type="ChEBI" id="CHEBI:24875"/>
    </cofactor>
    <text evidence="6">Binds 1 Fe cation per subunit.</text>
</comment>
<feature type="region of interest" description="Disordered" evidence="7">
    <location>
        <begin position="892"/>
        <end position="923"/>
    </location>
</feature>
<evidence type="ECO:0000256" key="6">
    <source>
        <dbReference type="HAMAP-Rule" id="MF_03158"/>
    </source>
</evidence>
<evidence type="ECO:0000313" key="9">
    <source>
        <dbReference type="Proteomes" id="UP001138500"/>
    </source>
</evidence>
<feature type="region of interest" description="Disordered" evidence="7">
    <location>
        <begin position="835"/>
        <end position="866"/>
    </location>
</feature>
<dbReference type="InterPro" id="IPR002922">
    <property type="entry name" value="Thi4_fam"/>
</dbReference>
<dbReference type="EMBL" id="RIBY02001868">
    <property type="protein sequence ID" value="KAH9827562.1"/>
    <property type="molecule type" value="Genomic_DNA"/>
</dbReference>
<accession>A0A9W7SS56</accession>
<dbReference type="GO" id="GO:0052837">
    <property type="term" value="P:thiazole biosynthetic process"/>
    <property type="evidence" value="ECO:0007669"/>
    <property type="project" value="UniProtKB-UniRule"/>
</dbReference>
<evidence type="ECO:0000256" key="1">
    <source>
        <dbReference type="ARBA" id="ARBA00022679"/>
    </source>
</evidence>
<dbReference type="AlphaFoldDB" id="A0A9W7SS56"/>
<dbReference type="GO" id="GO:0005634">
    <property type="term" value="C:nucleus"/>
    <property type="evidence" value="ECO:0007669"/>
    <property type="project" value="UniProtKB-SubCell"/>
</dbReference>
<evidence type="ECO:0000256" key="5">
    <source>
        <dbReference type="ARBA" id="ARBA00023027"/>
    </source>
</evidence>
<gene>
    <name evidence="8" type="ORF">Tdes44962_MAKER02820</name>
</gene>
<dbReference type="HAMAP" id="MF_03158">
    <property type="entry name" value="THI4"/>
    <property type="match status" value="1"/>
</dbReference>
<name>A0A9W7SS56_9PEZI</name>
<dbReference type="InterPro" id="IPR027495">
    <property type="entry name" value="Sti35"/>
</dbReference>
<feature type="binding site" evidence="6">
    <location>
        <position position="93"/>
    </location>
    <ligand>
        <name>substrate</name>
    </ligand>
</feature>
<comment type="similarity">
    <text evidence="6">Belongs to the THI4 family.</text>
</comment>
<evidence type="ECO:0000256" key="3">
    <source>
        <dbReference type="ARBA" id="ARBA00022977"/>
    </source>
</evidence>
<keyword evidence="2 6" id="KW-0479">Metal-binding</keyword>
<feature type="region of interest" description="Disordered" evidence="7">
    <location>
        <begin position="633"/>
        <end position="658"/>
    </location>
</feature>
<reference evidence="8 9" key="2">
    <citation type="journal article" date="2021" name="Curr. Genet.">
        <title>Genetic response to nitrogen starvation in the aggressive Eucalyptus foliar pathogen Teratosphaeria destructans.</title>
        <authorList>
            <person name="Havenga M."/>
            <person name="Wingfield B.D."/>
            <person name="Wingfield M.J."/>
            <person name="Dreyer L.L."/>
            <person name="Roets F."/>
            <person name="Aylward J."/>
        </authorList>
    </citation>
    <scope>NUCLEOTIDE SEQUENCE [LARGE SCALE GENOMIC DNA]</scope>
    <source>
        <strain evidence="8">CMW44962</strain>
    </source>
</reference>
<dbReference type="NCBIfam" id="TIGR00292">
    <property type="entry name" value="sulfide-dependent adenosine diphosphate thiazole synthase"/>
    <property type="match status" value="1"/>
</dbReference>
<comment type="PTM">
    <text evidence="6">During the catalytic reaction, a sulfide is transferred from Cys-224 to a reaction intermediate, generating a dehydroalanine residue.</text>
</comment>
<keyword evidence="3 6" id="KW-0784">Thiamine biosynthesis</keyword>
<evidence type="ECO:0000256" key="2">
    <source>
        <dbReference type="ARBA" id="ARBA00022723"/>
    </source>
</evidence>
<sequence length="1034" mass="114686">MSPPAAIYEPPTNGISTTAVPTAKVANLPHSTSIPVDGAVKPQAIEDMAGKWADFRFAPIRESQVSRAMTRRYFADLDQYAESDIVIIGAGSCGLSAAYTLAKARPDLKIAIIEAGVAPGGGAWLGGQLFSAMVMRKPADAFLREIGVPYEDEGPESNFVVVKHAALFTSTVLSKVLQFPNVKLFNATAVEDLITRKTADGGIRVAGVVTNWTLVSMHHDDQSCMDPNTINAPLLISTTGHDGPFGAFSAKRLVSMNALSALGGMRGLDMNTAEDAIVKGTREIAPGIIIGGMELSEVDGANRMGPTFGAMALSGVKAAEEALKVFDTRKAECAEGGQWVNTTDGRVPAAYIMASDQDRAGKRLDTDQQSDEETMRLEEDLMKARETAGLTSPKYNMRVLEALLEVRYNYRLPASETQVQQSEELLERHAAAPILNQTMSMKTAILTVGCEADYLVQALRKARFRLPMLPPTLTSAMLALHNARVPDGGKAHLDKLYDQRLGDRERLLTLMENGIPRDFIKEFLHLIGPAYHPSQEQRVWQMREWHSETMRGPYRVDVIRPVAELKFEDAIESLQKRLQWQAREQYRKEHSLDERLEKYESEWNSWRKGLTDALHDLQRDLILQIRHRDSFIESSDGDETASPKPHIPEGIGQPTEASPCKIVQDSTQRLRGATVGVVMQLDGKINQDRQCADNSPLLNIARLSDLSMSTELDYDEEDRAALEEVVQKSRKVLEQAAEYIRFLESCGINPQELDFFDPQPIKELEAGIRLWDSYTAKVQRENVTHRSQTNRLQDVEDGLDCTTEQVVGRNMRSEAYLKTLAQELELENLPSACRRTVEPSRGGSPQLIDRSNQDSDGLKTHGSQSADLEFDASSLNAKCNLTNVHDLEQRTQGLGTHHSPNDNKSKAPQSAHGKPNTPVKAPALDNENQEAPAMTAEQKNSILREAQRKTDRTRVDNFLEELRLEINTPDEKNSRVADAGETPASASEAAKVKVYETPNRLIQEAVDDLYEASRVDEMAWKKQTRLKRAQGSRM</sequence>
<keyword evidence="5 6" id="KW-0520">NAD</keyword>
<dbReference type="GO" id="GO:0005829">
    <property type="term" value="C:cytosol"/>
    <property type="evidence" value="ECO:0007669"/>
    <property type="project" value="UniProtKB-UniRule"/>
</dbReference>
<proteinExistence type="inferred from homology"/>
<keyword evidence="4 6" id="KW-0408">Iron</keyword>
<feature type="binding site" evidence="6">
    <location>
        <position position="226"/>
    </location>
    <ligand>
        <name>substrate</name>
    </ligand>
</feature>
<keyword evidence="1 6" id="KW-0808">Transferase</keyword>
<comment type="subcellular location">
    <subcellularLocation>
        <location evidence="6">Cytoplasm</location>
    </subcellularLocation>
    <subcellularLocation>
        <location evidence="6">Nucleus</location>
    </subcellularLocation>
</comment>
<feature type="modified residue" description="2,3-didehydroalanine (Cys)" evidence="6">
    <location>
        <position position="224"/>
    </location>
</feature>
<dbReference type="EC" id="2.4.2.60" evidence="6"/>
<dbReference type="Gene3D" id="3.50.50.60">
    <property type="entry name" value="FAD/NAD(P)-binding domain"/>
    <property type="match status" value="1"/>
</dbReference>
<evidence type="ECO:0000313" key="8">
    <source>
        <dbReference type="EMBL" id="KAH9827562.1"/>
    </source>
</evidence>
<feature type="binding site" evidence="6">
    <location>
        <begin position="114"/>
        <end position="115"/>
    </location>
    <ligand>
        <name>substrate</name>
    </ligand>
</feature>